<evidence type="ECO:0000256" key="1">
    <source>
        <dbReference type="SAM" id="MobiDB-lite"/>
    </source>
</evidence>
<protein>
    <recommendedName>
        <fullName evidence="4">Secreted protein</fullName>
    </recommendedName>
</protein>
<dbReference type="EMBL" id="CP114040">
    <property type="protein sequence ID" value="WAS99230.1"/>
    <property type="molecule type" value="Genomic_DNA"/>
</dbReference>
<reference evidence="2" key="1">
    <citation type="submission" date="2022-11" db="EMBL/GenBank/DDBJ databases">
        <title>Minimal conservation of predation-associated metabolite biosynthetic gene clusters underscores biosynthetic potential of Myxococcota including descriptions for ten novel species: Archangium lansinium sp. nov., Myxococcus landrumus sp. nov., Nannocystis bai.</title>
        <authorList>
            <person name="Ahearne A."/>
            <person name="Stevens C."/>
            <person name="Dowd S."/>
        </authorList>
    </citation>
    <scope>NUCLEOTIDE SEQUENCE</scope>
    <source>
        <strain evidence="2">Fl3</strain>
    </source>
</reference>
<gene>
    <name evidence="2" type="ORF">O0S08_24135</name>
</gene>
<proteinExistence type="predicted"/>
<evidence type="ECO:0008006" key="4">
    <source>
        <dbReference type="Google" id="ProtNLM"/>
    </source>
</evidence>
<organism evidence="2 3">
    <name type="scientific">Nannocystis punicea</name>
    <dbReference type="NCBI Taxonomy" id="2995304"/>
    <lineage>
        <taxon>Bacteria</taxon>
        <taxon>Pseudomonadati</taxon>
        <taxon>Myxococcota</taxon>
        <taxon>Polyangia</taxon>
        <taxon>Nannocystales</taxon>
        <taxon>Nannocystaceae</taxon>
        <taxon>Nannocystis</taxon>
    </lineage>
</organism>
<feature type="region of interest" description="Disordered" evidence="1">
    <location>
        <begin position="32"/>
        <end position="65"/>
    </location>
</feature>
<dbReference type="Proteomes" id="UP001164459">
    <property type="component" value="Chromosome"/>
</dbReference>
<keyword evidence="3" id="KW-1185">Reference proteome</keyword>
<accession>A0ABY7HJJ7</accession>
<sequence length="83" mass="8782">MSGWVQRVVPSALKAMTPVFWAMASQHATPAGPGFMQPTISGTPSPVRSAAARPPPGWTTLGTLNFSTSWPPTTEMAWSVPCL</sequence>
<dbReference type="RefSeq" id="WP_269041591.1">
    <property type="nucleotide sequence ID" value="NZ_CP114040.1"/>
</dbReference>
<name>A0ABY7HJJ7_9BACT</name>
<evidence type="ECO:0000313" key="3">
    <source>
        <dbReference type="Proteomes" id="UP001164459"/>
    </source>
</evidence>
<evidence type="ECO:0000313" key="2">
    <source>
        <dbReference type="EMBL" id="WAS99230.1"/>
    </source>
</evidence>